<evidence type="ECO:0000259" key="21">
    <source>
        <dbReference type="PROSITE" id="PS50948"/>
    </source>
</evidence>
<keyword evidence="8 15" id="KW-0067">ATP-binding</keyword>
<dbReference type="PANTHER" id="PTHR32444">
    <property type="entry name" value="BULB-TYPE LECTIN DOMAIN-CONTAINING PROTEIN"/>
    <property type="match status" value="1"/>
</dbReference>
<dbReference type="CDD" id="cd00028">
    <property type="entry name" value="B_lectin"/>
    <property type="match status" value="1"/>
</dbReference>
<feature type="domain" description="Bulb-type lectin" evidence="20">
    <location>
        <begin position="22"/>
        <end position="145"/>
    </location>
</feature>
<dbReference type="GO" id="GO:0016020">
    <property type="term" value="C:membrane"/>
    <property type="evidence" value="ECO:0007669"/>
    <property type="project" value="UniProtKB-SubCell"/>
</dbReference>
<keyword evidence="7 15" id="KW-0418">Kinase</keyword>
<evidence type="ECO:0000313" key="22">
    <source>
        <dbReference type="Proteomes" id="UP000515151"/>
    </source>
</evidence>
<dbReference type="Pfam" id="PF01453">
    <property type="entry name" value="B_lectin"/>
    <property type="match status" value="1"/>
</dbReference>
<evidence type="ECO:0000256" key="8">
    <source>
        <dbReference type="ARBA" id="ARBA00022840"/>
    </source>
</evidence>
<keyword evidence="2 15" id="KW-0723">Serine/threonine-protein kinase</keyword>
<evidence type="ECO:0000256" key="11">
    <source>
        <dbReference type="ARBA" id="ARBA00023157"/>
    </source>
</evidence>
<dbReference type="GO" id="GO:0004674">
    <property type="term" value="F:protein serine/threonine kinase activity"/>
    <property type="evidence" value="ECO:0007669"/>
    <property type="project" value="UniProtKB-KW"/>
</dbReference>
<keyword evidence="5 18" id="KW-0732">Signal</keyword>
<keyword evidence="22" id="KW-1185">Reference proteome</keyword>
<protein>
    <recommendedName>
        <fullName evidence="15">Receptor-like serine/threonine-protein kinase</fullName>
        <ecNumber evidence="15">2.7.11.1</ecNumber>
    </recommendedName>
</protein>
<dbReference type="OrthoDB" id="785331at2759"/>
<dbReference type="PIRSF" id="PIRSF000641">
    <property type="entry name" value="SRK"/>
    <property type="match status" value="1"/>
</dbReference>
<dbReference type="CDD" id="cd01098">
    <property type="entry name" value="PAN_AP_plant"/>
    <property type="match status" value="1"/>
</dbReference>
<evidence type="ECO:0000256" key="2">
    <source>
        <dbReference type="ARBA" id="ARBA00022527"/>
    </source>
</evidence>
<keyword evidence="12" id="KW-0325">Glycoprotein</keyword>
<dbReference type="FunFam" id="3.30.200.20:FF:000195">
    <property type="entry name" value="G-type lectin S-receptor-like serine/threonine-protein kinase"/>
    <property type="match status" value="1"/>
</dbReference>
<dbReference type="SMART" id="SM00220">
    <property type="entry name" value="S_TKc"/>
    <property type="match status" value="1"/>
</dbReference>
<dbReference type="SMART" id="SM00108">
    <property type="entry name" value="B_lectin"/>
    <property type="match status" value="1"/>
</dbReference>
<feature type="compositionally biased region" description="Basic and acidic residues" evidence="16">
    <location>
        <begin position="462"/>
        <end position="481"/>
    </location>
</feature>
<dbReference type="SUPFAM" id="SSF51110">
    <property type="entry name" value="alpha-D-mannose-specific plant lectins"/>
    <property type="match status" value="1"/>
</dbReference>
<evidence type="ECO:0000256" key="18">
    <source>
        <dbReference type="SAM" id="SignalP"/>
    </source>
</evidence>
<keyword evidence="11" id="KW-1015">Disulfide bond</keyword>
<name>A0A6P8EGT2_PUNGR</name>
<feature type="domain" description="Protein kinase" evidence="19">
    <location>
        <begin position="500"/>
        <end position="787"/>
    </location>
</feature>
<dbReference type="Gene3D" id="1.10.510.10">
    <property type="entry name" value="Transferase(Phosphotransferase) domain 1"/>
    <property type="match status" value="1"/>
</dbReference>
<dbReference type="PANTHER" id="PTHR32444:SF234">
    <property type="entry name" value="RECEPTOR-LIKE SERINE_THREONINE-PROTEIN KINASE"/>
    <property type="match status" value="1"/>
</dbReference>
<dbReference type="PROSITE" id="PS50948">
    <property type="entry name" value="PAN"/>
    <property type="match status" value="1"/>
</dbReference>
<keyword evidence="10 17" id="KW-0472">Membrane</keyword>
<dbReference type="Pfam" id="PF08276">
    <property type="entry name" value="PAN_2"/>
    <property type="match status" value="1"/>
</dbReference>
<feature type="region of interest" description="Disordered" evidence="16">
    <location>
        <begin position="461"/>
        <end position="481"/>
    </location>
</feature>
<sequence>MDHSFLVLVLLVPCLLCFSSALETIGPTQSLSDGETLVSQAEVFELGFFSPAGSANRFLGIWYKKIPDRTVVWVANRDNPINGSPGNLTLTASGNLVLLSYSSDTIVWSTNTTSSKPMSSSVRLLATGNLVLQDGSDPNSEVYLWQSFDYPTDTFLPDMKIGWDLKRGLNRHLVAWKSPSDPSSSDFTWGLELHSYPEAVAWKGNHKYFRSGPWNGIRYSGAPEQKPNNLFWFKFVSNEEEVYYTYGLQDKSVLTRNVLNRSNDAWERSAWSDPTQEWKYYSSVPKDKCDNYNFCGPHGYCDMANLGCQCLEGFSPKSPDKWAAMDWTQGCKRDKPLQCGDKVGFKKFTNMKLPDTTSTWVNASLDIKACHEKCLGNCSCTAYTHSDIRASGSGCALWFGDLLDIRTFSDGGQDLHIRMAASELGGDNGNRLKIAVAAVVGIVGALGMVFTIYCCHRSRTKSKGETGEKGEKEQKNEHSGEDMELPAFDLAMIINATGNFSANNKLGEGGFGPVYKGTLADGQEIAVKRLSSSSGQGLKEFKNEVILIAKLQHRNLVKLLGCCIEGGEKMLVYEYMPNKSLDAFIFDDKRSYLLDWPTRFSIICGVARGILYLHQDSRLRIIHRDLKASNVLLDKEMKPKISDFGMAKTFGGDQSEGNTNRVVGTYGYMAPEYATDGLFSVKSDVFSFGILLLEIISGKRSRGIFRSNQNLIGHAWRLYSEGRPLELMDPCLEDTADSSCKFSEVMRCIHVSFLCLQQRPEDRPSMASVAVMLGSDGPLPPPKQPGFLIDCSDGPSEADSSSGKLLSHSINEITISLVQAR</sequence>
<dbReference type="InterPro" id="IPR000858">
    <property type="entry name" value="S_locus_glycoprot_dom"/>
</dbReference>
<reference evidence="23" key="2">
    <citation type="submission" date="2025-08" db="UniProtKB">
        <authorList>
            <consortium name="RefSeq"/>
        </authorList>
    </citation>
    <scope>IDENTIFICATION</scope>
    <source>
        <tissue evidence="23">Leaf</tissue>
    </source>
</reference>
<dbReference type="SMART" id="SM00473">
    <property type="entry name" value="PAN_AP"/>
    <property type="match status" value="1"/>
</dbReference>
<evidence type="ECO:0000256" key="6">
    <source>
        <dbReference type="ARBA" id="ARBA00022741"/>
    </source>
</evidence>
<dbReference type="InterPro" id="IPR000719">
    <property type="entry name" value="Prot_kinase_dom"/>
</dbReference>
<dbReference type="SUPFAM" id="SSF56112">
    <property type="entry name" value="Protein kinase-like (PK-like)"/>
    <property type="match status" value="1"/>
</dbReference>
<evidence type="ECO:0000256" key="5">
    <source>
        <dbReference type="ARBA" id="ARBA00022729"/>
    </source>
</evidence>
<dbReference type="PROSITE" id="PS50927">
    <property type="entry name" value="BULB_LECTIN"/>
    <property type="match status" value="1"/>
</dbReference>
<dbReference type="EC" id="2.7.11.1" evidence="15"/>
<dbReference type="PROSITE" id="PS50011">
    <property type="entry name" value="PROTEIN_KINASE_DOM"/>
    <property type="match status" value="1"/>
</dbReference>
<feature type="transmembrane region" description="Helical" evidence="17">
    <location>
        <begin position="434"/>
        <end position="455"/>
    </location>
</feature>
<dbReference type="PROSITE" id="PS00108">
    <property type="entry name" value="PROTEIN_KINASE_ST"/>
    <property type="match status" value="1"/>
</dbReference>
<dbReference type="InterPro" id="IPR001480">
    <property type="entry name" value="Bulb-type_lectin_dom"/>
</dbReference>
<evidence type="ECO:0000259" key="20">
    <source>
        <dbReference type="PROSITE" id="PS50927"/>
    </source>
</evidence>
<keyword evidence="4 17" id="KW-0812">Transmembrane</keyword>
<gene>
    <name evidence="23" type="primary">LOC116213722</name>
</gene>
<evidence type="ECO:0000256" key="9">
    <source>
        <dbReference type="ARBA" id="ARBA00022989"/>
    </source>
</evidence>
<evidence type="ECO:0000256" key="16">
    <source>
        <dbReference type="SAM" id="MobiDB-lite"/>
    </source>
</evidence>
<proteinExistence type="inferred from homology"/>
<keyword evidence="9 17" id="KW-1133">Transmembrane helix</keyword>
<dbReference type="InterPro" id="IPR036426">
    <property type="entry name" value="Bulb-type_lectin_dom_sf"/>
</dbReference>
<evidence type="ECO:0000256" key="15">
    <source>
        <dbReference type="PIRNR" id="PIRNR000641"/>
    </source>
</evidence>
<dbReference type="InterPro" id="IPR003609">
    <property type="entry name" value="Pan_app"/>
</dbReference>
<comment type="similarity">
    <text evidence="15">Belongs to the protein kinase superfamily. Ser/Thr protein kinase family.</text>
</comment>
<dbReference type="Pfam" id="PF00954">
    <property type="entry name" value="S_locus_glycop"/>
    <property type="match status" value="1"/>
</dbReference>
<comment type="catalytic activity">
    <reaction evidence="14 15">
        <text>L-seryl-[protein] + ATP = O-phospho-L-seryl-[protein] + ADP + H(+)</text>
        <dbReference type="Rhea" id="RHEA:17989"/>
        <dbReference type="Rhea" id="RHEA-COMP:9863"/>
        <dbReference type="Rhea" id="RHEA-COMP:11604"/>
        <dbReference type="ChEBI" id="CHEBI:15378"/>
        <dbReference type="ChEBI" id="CHEBI:29999"/>
        <dbReference type="ChEBI" id="CHEBI:30616"/>
        <dbReference type="ChEBI" id="CHEBI:83421"/>
        <dbReference type="ChEBI" id="CHEBI:456216"/>
        <dbReference type="EC" id="2.7.11.1"/>
    </reaction>
</comment>
<dbReference type="Proteomes" id="UP000515151">
    <property type="component" value="Chromosome 1"/>
</dbReference>
<evidence type="ECO:0000256" key="3">
    <source>
        <dbReference type="ARBA" id="ARBA00022679"/>
    </source>
</evidence>
<dbReference type="FunFam" id="2.90.10.10:FF:000001">
    <property type="entry name" value="G-type lectin S-receptor-like serine/threonine-protein kinase"/>
    <property type="match status" value="1"/>
</dbReference>
<comment type="subcellular location">
    <subcellularLocation>
        <location evidence="1">Membrane</location>
        <topology evidence="1">Single-pass type I membrane protein</topology>
    </subcellularLocation>
</comment>
<evidence type="ECO:0000256" key="1">
    <source>
        <dbReference type="ARBA" id="ARBA00004479"/>
    </source>
</evidence>
<dbReference type="GeneID" id="116213722"/>
<evidence type="ECO:0000256" key="14">
    <source>
        <dbReference type="ARBA" id="ARBA00048679"/>
    </source>
</evidence>
<dbReference type="RefSeq" id="XP_031404626.1">
    <property type="nucleotide sequence ID" value="XM_031548766.1"/>
</dbReference>
<reference evidence="22" key="1">
    <citation type="journal article" date="2020" name="Plant Biotechnol. J.">
        <title>The pomegranate (Punica granatum L.) draft genome dissects genetic divergence between soft- and hard-seeded cultivars.</title>
        <authorList>
            <person name="Luo X."/>
            <person name="Li H."/>
            <person name="Wu Z."/>
            <person name="Yao W."/>
            <person name="Zhao P."/>
            <person name="Cao D."/>
            <person name="Yu H."/>
            <person name="Li K."/>
            <person name="Poudel K."/>
            <person name="Zhao D."/>
            <person name="Zhang F."/>
            <person name="Xia X."/>
            <person name="Chen L."/>
            <person name="Wang Q."/>
            <person name="Jing D."/>
            <person name="Cao S."/>
        </authorList>
    </citation>
    <scope>NUCLEOTIDE SEQUENCE [LARGE SCALE GENOMIC DNA]</scope>
    <source>
        <strain evidence="22">cv. Tunisia</strain>
    </source>
</reference>
<comment type="catalytic activity">
    <reaction evidence="13 15">
        <text>L-threonyl-[protein] + ATP = O-phospho-L-threonyl-[protein] + ADP + H(+)</text>
        <dbReference type="Rhea" id="RHEA:46608"/>
        <dbReference type="Rhea" id="RHEA-COMP:11060"/>
        <dbReference type="Rhea" id="RHEA-COMP:11605"/>
        <dbReference type="ChEBI" id="CHEBI:15378"/>
        <dbReference type="ChEBI" id="CHEBI:30013"/>
        <dbReference type="ChEBI" id="CHEBI:30616"/>
        <dbReference type="ChEBI" id="CHEBI:61977"/>
        <dbReference type="ChEBI" id="CHEBI:456216"/>
        <dbReference type="EC" id="2.7.11.1"/>
    </reaction>
</comment>
<dbReference type="InterPro" id="IPR008271">
    <property type="entry name" value="Ser/Thr_kinase_AS"/>
</dbReference>
<dbReference type="Pfam" id="PF11883">
    <property type="entry name" value="DUF3403"/>
    <property type="match status" value="1"/>
</dbReference>
<accession>A0A6P8EGT2</accession>
<evidence type="ECO:0000313" key="23">
    <source>
        <dbReference type="RefSeq" id="XP_031404626.1"/>
    </source>
</evidence>
<dbReference type="Pfam" id="PF07714">
    <property type="entry name" value="PK_Tyr_Ser-Thr"/>
    <property type="match status" value="1"/>
</dbReference>
<evidence type="ECO:0000256" key="4">
    <source>
        <dbReference type="ARBA" id="ARBA00022692"/>
    </source>
</evidence>
<dbReference type="InterPro" id="IPR001245">
    <property type="entry name" value="Ser-Thr/Tyr_kinase_cat_dom"/>
</dbReference>
<dbReference type="GO" id="GO:0005524">
    <property type="term" value="F:ATP binding"/>
    <property type="evidence" value="ECO:0007669"/>
    <property type="project" value="UniProtKB-KW"/>
</dbReference>
<evidence type="ECO:0000256" key="7">
    <source>
        <dbReference type="ARBA" id="ARBA00022777"/>
    </source>
</evidence>
<keyword evidence="6 15" id="KW-0547">Nucleotide-binding</keyword>
<dbReference type="InterPro" id="IPR021820">
    <property type="entry name" value="S-locus_recpt_kinase_C"/>
</dbReference>
<organism evidence="22 23">
    <name type="scientific">Punica granatum</name>
    <name type="common">Pomegranate</name>
    <dbReference type="NCBI Taxonomy" id="22663"/>
    <lineage>
        <taxon>Eukaryota</taxon>
        <taxon>Viridiplantae</taxon>
        <taxon>Streptophyta</taxon>
        <taxon>Embryophyta</taxon>
        <taxon>Tracheophyta</taxon>
        <taxon>Spermatophyta</taxon>
        <taxon>Magnoliopsida</taxon>
        <taxon>eudicotyledons</taxon>
        <taxon>Gunneridae</taxon>
        <taxon>Pentapetalae</taxon>
        <taxon>rosids</taxon>
        <taxon>malvids</taxon>
        <taxon>Myrtales</taxon>
        <taxon>Lythraceae</taxon>
        <taxon>Punica</taxon>
    </lineage>
</organism>
<keyword evidence="3 15" id="KW-0808">Transferase</keyword>
<feature type="domain" description="Apple" evidence="21">
    <location>
        <begin position="339"/>
        <end position="420"/>
    </location>
</feature>
<dbReference type="AlphaFoldDB" id="A0A6P8EGT2"/>
<dbReference type="FunFam" id="1.10.510.10:FF:000060">
    <property type="entry name" value="G-type lectin S-receptor-like serine/threonine-protein kinase"/>
    <property type="match status" value="1"/>
</dbReference>
<dbReference type="InterPro" id="IPR024171">
    <property type="entry name" value="SRK-like_kinase"/>
</dbReference>
<dbReference type="GO" id="GO:0048544">
    <property type="term" value="P:recognition of pollen"/>
    <property type="evidence" value="ECO:0007669"/>
    <property type="project" value="InterPro"/>
</dbReference>
<evidence type="ECO:0000259" key="19">
    <source>
        <dbReference type="PROSITE" id="PS50011"/>
    </source>
</evidence>
<evidence type="ECO:0000256" key="10">
    <source>
        <dbReference type="ARBA" id="ARBA00023136"/>
    </source>
</evidence>
<feature type="chain" id="PRO_5027818442" description="Receptor-like serine/threonine-protein kinase" evidence="18">
    <location>
        <begin position="22"/>
        <end position="821"/>
    </location>
</feature>
<evidence type="ECO:0000256" key="13">
    <source>
        <dbReference type="ARBA" id="ARBA00047899"/>
    </source>
</evidence>
<evidence type="ECO:0000256" key="12">
    <source>
        <dbReference type="ARBA" id="ARBA00023180"/>
    </source>
</evidence>
<dbReference type="CDD" id="cd14066">
    <property type="entry name" value="STKc_IRAK"/>
    <property type="match status" value="1"/>
</dbReference>
<dbReference type="InterPro" id="IPR011009">
    <property type="entry name" value="Kinase-like_dom_sf"/>
</dbReference>
<evidence type="ECO:0000256" key="17">
    <source>
        <dbReference type="SAM" id="Phobius"/>
    </source>
</evidence>
<feature type="signal peptide" evidence="18">
    <location>
        <begin position="1"/>
        <end position="21"/>
    </location>
</feature>
<dbReference type="Gene3D" id="3.30.200.20">
    <property type="entry name" value="Phosphorylase Kinase, domain 1"/>
    <property type="match status" value="1"/>
</dbReference>
<dbReference type="Gene3D" id="2.90.10.10">
    <property type="entry name" value="Bulb-type lectin domain"/>
    <property type="match status" value="1"/>
</dbReference>